<keyword evidence="7" id="KW-1185">Reference proteome</keyword>
<dbReference type="Proteomes" id="UP000583929">
    <property type="component" value="Unassembled WGS sequence"/>
</dbReference>
<accession>A0A7J6DSG2</accession>
<reference evidence="6 7" key="1">
    <citation type="journal article" date="2020" name="bioRxiv">
        <title>Sequence and annotation of 42 cannabis genomes reveals extensive copy number variation in cannabinoid synthesis and pathogen resistance genes.</title>
        <authorList>
            <person name="Mckernan K.J."/>
            <person name="Helbert Y."/>
            <person name="Kane L.T."/>
            <person name="Ebling H."/>
            <person name="Zhang L."/>
            <person name="Liu B."/>
            <person name="Eaton Z."/>
            <person name="Mclaughlin S."/>
            <person name="Kingan S."/>
            <person name="Baybayan P."/>
            <person name="Concepcion G."/>
            <person name="Jordan M."/>
            <person name="Riva A."/>
            <person name="Barbazuk W."/>
            <person name="Harkins T."/>
        </authorList>
    </citation>
    <scope>NUCLEOTIDE SEQUENCE [LARGE SCALE GENOMIC DNA]</scope>
    <source>
        <strain evidence="7">cv. Jamaican Lion 4</strain>
        <tissue evidence="6">Leaf</tissue>
    </source>
</reference>
<proteinExistence type="predicted"/>
<evidence type="ECO:0000313" key="7">
    <source>
        <dbReference type="Proteomes" id="UP000583929"/>
    </source>
</evidence>
<organism evidence="6 7">
    <name type="scientific">Cannabis sativa</name>
    <name type="common">Hemp</name>
    <name type="synonym">Marijuana</name>
    <dbReference type="NCBI Taxonomy" id="3483"/>
    <lineage>
        <taxon>Eukaryota</taxon>
        <taxon>Viridiplantae</taxon>
        <taxon>Streptophyta</taxon>
        <taxon>Embryophyta</taxon>
        <taxon>Tracheophyta</taxon>
        <taxon>Spermatophyta</taxon>
        <taxon>Magnoliopsida</taxon>
        <taxon>eudicotyledons</taxon>
        <taxon>Gunneridae</taxon>
        <taxon>Pentapetalae</taxon>
        <taxon>rosids</taxon>
        <taxon>fabids</taxon>
        <taxon>Rosales</taxon>
        <taxon>Cannabaceae</taxon>
        <taxon>Cannabis</taxon>
    </lineage>
</organism>
<comment type="caution">
    <text evidence="6">The sequence shown here is derived from an EMBL/GenBank/DDBJ whole genome shotgun (WGS) entry which is preliminary data.</text>
</comment>
<keyword evidence="2" id="KW-0547">Nucleotide-binding</keyword>
<dbReference type="AlphaFoldDB" id="A0A7J6DSG2"/>
<dbReference type="Gene3D" id="3.40.50.620">
    <property type="entry name" value="HUPs"/>
    <property type="match status" value="1"/>
</dbReference>
<evidence type="ECO:0000256" key="3">
    <source>
        <dbReference type="ARBA" id="ARBA00022840"/>
    </source>
</evidence>
<evidence type="ECO:0000313" key="6">
    <source>
        <dbReference type="EMBL" id="KAF4349032.1"/>
    </source>
</evidence>
<keyword evidence="3" id="KW-0067">ATP-binding</keyword>
<gene>
    <name evidence="6" type="ORF">G4B88_028039</name>
</gene>
<dbReference type="Pfam" id="PF02569">
    <property type="entry name" value="Pantoate_ligase"/>
    <property type="match status" value="1"/>
</dbReference>
<evidence type="ECO:0000256" key="1">
    <source>
        <dbReference type="ARBA" id="ARBA00015647"/>
    </source>
</evidence>
<dbReference type="GO" id="GO:0005524">
    <property type="term" value="F:ATP binding"/>
    <property type="evidence" value="ECO:0007669"/>
    <property type="project" value="UniProtKB-KW"/>
</dbReference>
<dbReference type="InterPro" id="IPR014729">
    <property type="entry name" value="Rossmann-like_a/b/a_fold"/>
</dbReference>
<dbReference type="GO" id="GO:0005829">
    <property type="term" value="C:cytosol"/>
    <property type="evidence" value="ECO:0007669"/>
    <property type="project" value="TreeGrafter"/>
</dbReference>
<dbReference type="SUPFAM" id="SSF52374">
    <property type="entry name" value="Nucleotidylyl transferase"/>
    <property type="match status" value="1"/>
</dbReference>
<dbReference type="InterPro" id="IPR003721">
    <property type="entry name" value="Pantoate_ligase"/>
</dbReference>
<name>A0A7J6DSG2_CANSA</name>
<dbReference type="GO" id="GO:0015940">
    <property type="term" value="P:pantothenate biosynthetic process"/>
    <property type="evidence" value="ECO:0007669"/>
    <property type="project" value="InterPro"/>
</dbReference>
<dbReference type="EMBL" id="JAATIQ010000654">
    <property type="protein sequence ID" value="KAF4349032.1"/>
    <property type="molecule type" value="Genomic_DNA"/>
</dbReference>
<protein>
    <recommendedName>
        <fullName evidence="1">Pantoate--beta-alanine ligase</fullName>
    </recommendedName>
    <alternativeName>
        <fullName evidence="5">Pantoate-activating enzyme</fullName>
    </alternativeName>
    <alternativeName>
        <fullName evidence="4">Pantothenate synthetase</fullName>
    </alternativeName>
</protein>
<evidence type="ECO:0000256" key="5">
    <source>
        <dbReference type="ARBA" id="ARBA00032806"/>
    </source>
</evidence>
<dbReference type="GO" id="GO:0004592">
    <property type="term" value="F:pantoate-beta-alanine ligase activity"/>
    <property type="evidence" value="ECO:0007669"/>
    <property type="project" value="InterPro"/>
</dbReference>
<dbReference type="PANTHER" id="PTHR21299:SF1">
    <property type="entry name" value="PANTOATE--BETA-ALANINE LIGASE"/>
    <property type="match status" value="1"/>
</dbReference>
<evidence type="ECO:0000256" key="2">
    <source>
        <dbReference type="ARBA" id="ARBA00022741"/>
    </source>
</evidence>
<evidence type="ECO:0000256" key="4">
    <source>
        <dbReference type="ARBA" id="ARBA00029902"/>
    </source>
</evidence>
<dbReference type="Gene3D" id="2.40.50.140">
    <property type="entry name" value="Nucleic acid-binding proteins"/>
    <property type="match status" value="1"/>
</dbReference>
<sequence>MGYLHQGHISLVREAQHHSDLIVVSIYVNPGQFSPTEDLSTYPSNFRAYGNSWGVDVVFHPHNLYHYGPTNESVDSDGDKGLDRKGTGVVSCVEDSGFGHETWVRVENLEKVDLIMWKEISSSVFTIRIKLKSNSYFGMEPKQLDIFIDTSKLLLFLSKVCNPIVTHLAILLPQQSSYLKTKTWLLPFNVGLDYLCRTLHLNISCSFHPICLTLWGALVQDISEKLSEVTGNNPIIMGTKMIVQTKRGLSLSSRESSTIKINPNNYEATTLHQWYDS</sequence>
<dbReference type="InterPro" id="IPR012340">
    <property type="entry name" value="NA-bd_OB-fold"/>
</dbReference>
<dbReference type="PANTHER" id="PTHR21299">
    <property type="entry name" value="CYTIDYLATE KINASE/PANTOATE-BETA-ALANINE LIGASE"/>
    <property type="match status" value="1"/>
</dbReference>